<dbReference type="EMBL" id="CAVNYO010000426">
    <property type="protein sequence ID" value="CAK5278761.1"/>
    <property type="molecule type" value="Genomic_DNA"/>
</dbReference>
<name>A0AAD2HP63_9AGAR</name>
<feature type="region of interest" description="Disordered" evidence="1">
    <location>
        <begin position="88"/>
        <end position="108"/>
    </location>
</feature>
<dbReference type="AlphaFoldDB" id="A0AAD2HP63"/>
<accession>A0AAD2HP63</accession>
<protein>
    <submittedName>
        <fullName evidence="2">Uncharacterized protein</fullName>
    </submittedName>
</protein>
<evidence type="ECO:0000313" key="3">
    <source>
        <dbReference type="Proteomes" id="UP001295794"/>
    </source>
</evidence>
<feature type="compositionally biased region" description="Polar residues" evidence="1">
    <location>
        <begin position="98"/>
        <end position="108"/>
    </location>
</feature>
<proteinExistence type="predicted"/>
<organism evidence="2 3">
    <name type="scientific">Mycena citricolor</name>
    <dbReference type="NCBI Taxonomy" id="2018698"/>
    <lineage>
        <taxon>Eukaryota</taxon>
        <taxon>Fungi</taxon>
        <taxon>Dikarya</taxon>
        <taxon>Basidiomycota</taxon>
        <taxon>Agaricomycotina</taxon>
        <taxon>Agaricomycetes</taxon>
        <taxon>Agaricomycetidae</taxon>
        <taxon>Agaricales</taxon>
        <taxon>Marasmiineae</taxon>
        <taxon>Mycenaceae</taxon>
        <taxon>Mycena</taxon>
    </lineage>
</organism>
<sequence length="108" mass="11851">MGDRVQLSPGSHPGAHARFFEVGLEGSPGSSGRLEIIDERLVLLLYLGVEVGEEHSVQSNLVRLICFWPFPHNPKCVHSQQKHLESLPKLGPVVLPQHRNSGENNGEG</sequence>
<reference evidence="2" key="1">
    <citation type="submission" date="2023-11" db="EMBL/GenBank/DDBJ databases">
        <authorList>
            <person name="De Vega J J."/>
            <person name="De Vega J J."/>
        </authorList>
    </citation>
    <scope>NUCLEOTIDE SEQUENCE</scope>
</reference>
<dbReference type="Proteomes" id="UP001295794">
    <property type="component" value="Unassembled WGS sequence"/>
</dbReference>
<evidence type="ECO:0000256" key="1">
    <source>
        <dbReference type="SAM" id="MobiDB-lite"/>
    </source>
</evidence>
<keyword evidence="3" id="KW-1185">Reference proteome</keyword>
<evidence type="ECO:0000313" key="2">
    <source>
        <dbReference type="EMBL" id="CAK5278761.1"/>
    </source>
</evidence>
<comment type="caution">
    <text evidence="2">The sequence shown here is derived from an EMBL/GenBank/DDBJ whole genome shotgun (WGS) entry which is preliminary data.</text>
</comment>
<gene>
    <name evidence="2" type="ORF">MYCIT1_LOCUS28318</name>
</gene>